<reference evidence="1" key="1">
    <citation type="submission" date="2014-11" db="EMBL/GenBank/DDBJ databases">
        <authorList>
            <person name="Amaro Gonzalez C."/>
        </authorList>
    </citation>
    <scope>NUCLEOTIDE SEQUENCE</scope>
</reference>
<accession>A0A0E9VD33</accession>
<proteinExistence type="predicted"/>
<name>A0A0E9VD33_ANGAN</name>
<dbReference type="AlphaFoldDB" id="A0A0E9VD33"/>
<evidence type="ECO:0000313" key="1">
    <source>
        <dbReference type="EMBL" id="JAH75962.1"/>
    </source>
</evidence>
<protein>
    <submittedName>
        <fullName evidence="1">Uncharacterized protein</fullName>
    </submittedName>
</protein>
<reference evidence="1" key="2">
    <citation type="journal article" date="2015" name="Fish Shellfish Immunol.">
        <title>Early steps in the European eel (Anguilla anguilla)-Vibrio vulnificus interaction in the gills: Role of the RtxA13 toxin.</title>
        <authorList>
            <person name="Callol A."/>
            <person name="Pajuelo D."/>
            <person name="Ebbesson L."/>
            <person name="Teles M."/>
            <person name="MacKenzie S."/>
            <person name="Amaro C."/>
        </authorList>
    </citation>
    <scope>NUCLEOTIDE SEQUENCE</scope>
</reference>
<sequence length="52" mass="5853">MSVQRSYIRVQISPVTGSHTPATVQLYMCNASTVCHSRTLQRGNARFERLTV</sequence>
<dbReference type="EMBL" id="GBXM01032615">
    <property type="protein sequence ID" value="JAH75962.1"/>
    <property type="molecule type" value="Transcribed_RNA"/>
</dbReference>
<organism evidence="1">
    <name type="scientific">Anguilla anguilla</name>
    <name type="common">European freshwater eel</name>
    <name type="synonym">Muraena anguilla</name>
    <dbReference type="NCBI Taxonomy" id="7936"/>
    <lineage>
        <taxon>Eukaryota</taxon>
        <taxon>Metazoa</taxon>
        <taxon>Chordata</taxon>
        <taxon>Craniata</taxon>
        <taxon>Vertebrata</taxon>
        <taxon>Euteleostomi</taxon>
        <taxon>Actinopterygii</taxon>
        <taxon>Neopterygii</taxon>
        <taxon>Teleostei</taxon>
        <taxon>Anguilliformes</taxon>
        <taxon>Anguillidae</taxon>
        <taxon>Anguilla</taxon>
    </lineage>
</organism>